<accession>K0SC29</accession>
<dbReference type="Proteomes" id="UP000266841">
    <property type="component" value="Unassembled WGS sequence"/>
</dbReference>
<keyword evidence="3" id="KW-1185">Reference proteome</keyword>
<organism evidence="2 3">
    <name type="scientific">Thalassiosira oceanica</name>
    <name type="common">Marine diatom</name>
    <dbReference type="NCBI Taxonomy" id="159749"/>
    <lineage>
        <taxon>Eukaryota</taxon>
        <taxon>Sar</taxon>
        <taxon>Stramenopiles</taxon>
        <taxon>Ochrophyta</taxon>
        <taxon>Bacillariophyta</taxon>
        <taxon>Coscinodiscophyceae</taxon>
        <taxon>Thalassiosirophycidae</taxon>
        <taxon>Thalassiosirales</taxon>
        <taxon>Thalassiosiraceae</taxon>
        <taxon>Thalassiosira</taxon>
    </lineage>
</organism>
<dbReference type="EMBL" id="AGNL01025057">
    <property type="protein sequence ID" value="EJK58496.1"/>
    <property type="molecule type" value="Genomic_DNA"/>
</dbReference>
<feature type="compositionally biased region" description="Polar residues" evidence="1">
    <location>
        <begin position="1"/>
        <end position="11"/>
    </location>
</feature>
<gene>
    <name evidence="2" type="ORF">THAOC_21371</name>
</gene>
<comment type="caution">
    <text evidence="2">The sequence shown here is derived from an EMBL/GenBank/DDBJ whole genome shotgun (WGS) entry which is preliminary data.</text>
</comment>
<feature type="non-terminal residue" evidence="2">
    <location>
        <position position="151"/>
    </location>
</feature>
<evidence type="ECO:0000313" key="3">
    <source>
        <dbReference type="Proteomes" id="UP000266841"/>
    </source>
</evidence>
<evidence type="ECO:0000256" key="1">
    <source>
        <dbReference type="SAM" id="MobiDB-lite"/>
    </source>
</evidence>
<sequence>MDGHPQQQSSEDAPPPDGLLDEGASSAAYASSTARTAARRGRGRPPKGKEGCVWRERGRTLLPSRNVGMPWPCLSPPLPHWHTERQDCNEHLNPSSAARSYSSTALAVSFSNPCSPEAIIYDPGKNCLRIALVDSLSDQDEGVFLLWRGCP</sequence>
<feature type="compositionally biased region" description="Basic residues" evidence="1">
    <location>
        <begin position="37"/>
        <end position="46"/>
    </location>
</feature>
<evidence type="ECO:0000313" key="2">
    <source>
        <dbReference type="EMBL" id="EJK58496.1"/>
    </source>
</evidence>
<protein>
    <submittedName>
        <fullName evidence="2">Uncharacterized protein</fullName>
    </submittedName>
</protein>
<reference evidence="2 3" key="1">
    <citation type="journal article" date="2012" name="Genome Biol.">
        <title>Genome and low-iron response of an oceanic diatom adapted to chronic iron limitation.</title>
        <authorList>
            <person name="Lommer M."/>
            <person name="Specht M."/>
            <person name="Roy A.S."/>
            <person name="Kraemer L."/>
            <person name="Andreson R."/>
            <person name="Gutowska M.A."/>
            <person name="Wolf J."/>
            <person name="Bergner S.V."/>
            <person name="Schilhabel M.B."/>
            <person name="Klostermeier U.C."/>
            <person name="Beiko R.G."/>
            <person name="Rosenstiel P."/>
            <person name="Hippler M."/>
            <person name="Laroche J."/>
        </authorList>
    </citation>
    <scope>NUCLEOTIDE SEQUENCE [LARGE SCALE GENOMIC DNA]</scope>
    <source>
        <strain evidence="2 3">CCMP1005</strain>
    </source>
</reference>
<proteinExistence type="predicted"/>
<name>K0SC29_THAOC</name>
<feature type="compositionally biased region" description="Low complexity" evidence="1">
    <location>
        <begin position="23"/>
        <end position="36"/>
    </location>
</feature>
<dbReference type="AlphaFoldDB" id="K0SC29"/>
<feature type="region of interest" description="Disordered" evidence="1">
    <location>
        <begin position="1"/>
        <end position="55"/>
    </location>
</feature>